<dbReference type="AlphaFoldDB" id="A0A841MSQ8"/>
<dbReference type="Pfam" id="PF07676">
    <property type="entry name" value="PD40"/>
    <property type="match status" value="1"/>
</dbReference>
<evidence type="ECO:0000313" key="2">
    <source>
        <dbReference type="EMBL" id="MBB6327166.1"/>
    </source>
</evidence>
<dbReference type="SUPFAM" id="SSF82171">
    <property type="entry name" value="DPP6 N-terminal domain-like"/>
    <property type="match status" value="1"/>
</dbReference>
<dbReference type="InterPro" id="IPR011659">
    <property type="entry name" value="WD40"/>
</dbReference>
<name>A0A841MSQ8_9BACT</name>
<evidence type="ECO:0000313" key="3">
    <source>
        <dbReference type="Proteomes" id="UP000588604"/>
    </source>
</evidence>
<keyword evidence="1" id="KW-0732">Signal</keyword>
<comment type="caution">
    <text evidence="2">The sequence shown here is derived from an EMBL/GenBank/DDBJ whole genome shotgun (WGS) entry which is preliminary data.</text>
</comment>
<sequence length="330" mass="37851">MRKKYLFCLLILTLFSCNQNRYPVGHFPDEAVNLGVLNSAKDDINSDIITINHEVELVFSSNRIGSNPNHFNLVEGKLVFYWDRNEGFLSVNEGSNLFDSEFRDWVRKTETSFNEKGPYSFQTPEGNRILLFSRDNDQGFYSIHVEPQVSNSSELEVQNFRIMDESSNEMYPSFYGADYLKGGNVEIQGIPEKLLFSSDRDGAFDVYEMDIPTDQSLIPYLIGETEKNIQKISINSSSHDHMPFVYGEMLVFSSDRVGGFGGFDLYYSFKTEQGWTDPENFGPSINSEYDEYRPVVSEHSQFDNRLLIFSSNRPEGLGGFDLYFVGIPKY</sequence>
<reference evidence="2 3" key="1">
    <citation type="submission" date="2020-08" db="EMBL/GenBank/DDBJ databases">
        <title>Genomic Encyclopedia of Type Strains, Phase IV (KMG-IV): sequencing the most valuable type-strain genomes for metagenomic binning, comparative biology and taxonomic classification.</title>
        <authorList>
            <person name="Goeker M."/>
        </authorList>
    </citation>
    <scope>NUCLEOTIDE SEQUENCE [LARGE SCALE GENOMIC DNA]</scope>
    <source>
        <strain evidence="2 3">DSM 102044</strain>
    </source>
</reference>
<accession>A0A841MSQ8</accession>
<dbReference type="RefSeq" id="WP_184495863.1">
    <property type="nucleotide sequence ID" value="NZ_JACIJO010000002.1"/>
</dbReference>
<feature type="chain" id="PRO_5032837857" description="WD40 repeat protein" evidence="1">
    <location>
        <begin position="22"/>
        <end position="330"/>
    </location>
</feature>
<protein>
    <recommendedName>
        <fullName evidence="4">WD40 repeat protein</fullName>
    </recommendedName>
</protein>
<evidence type="ECO:0008006" key="4">
    <source>
        <dbReference type="Google" id="ProtNLM"/>
    </source>
</evidence>
<feature type="signal peptide" evidence="1">
    <location>
        <begin position="1"/>
        <end position="21"/>
    </location>
</feature>
<dbReference type="EMBL" id="JACIJO010000002">
    <property type="protein sequence ID" value="MBB6327166.1"/>
    <property type="molecule type" value="Genomic_DNA"/>
</dbReference>
<keyword evidence="3" id="KW-1185">Reference proteome</keyword>
<dbReference type="PROSITE" id="PS51257">
    <property type="entry name" value="PROKAR_LIPOPROTEIN"/>
    <property type="match status" value="1"/>
</dbReference>
<evidence type="ECO:0000256" key="1">
    <source>
        <dbReference type="SAM" id="SignalP"/>
    </source>
</evidence>
<organism evidence="2 3">
    <name type="scientific">Algoriphagus iocasae</name>
    <dbReference type="NCBI Taxonomy" id="1836499"/>
    <lineage>
        <taxon>Bacteria</taxon>
        <taxon>Pseudomonadati</taxon>
        <taxon>Bacteroidota</taxon>
        <taxon>Cytophagia</taxon>
        <taxon>Cytophagales</taxon>
        <taxon>Cyclobacteriaceae</taxon>
        <taxon>Algoriphagus</taxon>
    </lineage>
</organism>
<dbReference type="Proteomes" id="UP000588604">
    <property type="component" value="Unassembled WGS sequence"/>
</dbReference>
<gene>
    <name evidence="2" type="ORF">FHS59_002794</name>
</gene>
<proteinExistence type="predicted"/>